<evidence type="ECO:0000259" key="1">
    <source>
        <dbReference type="Pfam" id="PF13480"/>
    </source>
</evidence>
<dbReference type="RefSeq" id="WP_341413092.1">
    <property type="nucleotide sequence ID" value="NZ_JBBUTH010000011.1"/>
</dbReference>
<accession>A0ABU9CNE4</accession>
<gene>
    <name evidence="2" type="ORF">AACH10_24055</name>
</gene>
<evidence type="ECO:0000313" key="3">
    <source>
        <dbReference type="Proteomes" id="UP001365405"/>
    </source>
</evidence>
<dbReference type="InterPro" id="IPR016181">
    <property type="entry name" value="Acyl_CoA_acyltransferase"/>
</dbReference>
<sequence length="327" mass="37236">MNPFSSAQWHGLYAQHIVRDQARKVCPPPLCGQERPWVLLQEGRRGTWRAAANYYTSLVGPADDDPRLQADVQALLGWFDVRGESAEVAVLDLAPLALPVAQNLGTGLRQRGWYVRHRACFGNWYLLSDGRSFEDFMAQRPSQLQSTWRRKARRFQSGSRGAAIEIIVDPERVAAGMDAFEAIYAKSWKRPEPYPAFIRAWAHACAEQGWLRLGVAWVDSVPVAAQIWFTVAGKAHIFKLAYDEAYAQLSPGTVLSGYLFRQALDVDRVHEIDYLSGDDVYKRSWMSHRRERFRLLACDTRHPFGLARAAVERAREWRLMVKSAFGQ</sequence>
<reference evidence="2 3" key="1">
    <citation type="submission" date="2024-04" db="EMBL/GenBank/DDBJ databases">
        <title>Novel species of the genus Ideonella isolated from streams.</title>
        <authorList>
            <person name="Lu H."/>
        </authorList>
    </citation>
    <scope>NUCLEOTIDE SEQUENCE [LARGE SCALE GENOMIC DNA]</scope>
    <source>
        <strain evidence="2 3">DXS22W</strain>
    </source>
</reference>
<keyword evidence="2" id="KW-0808">Transferase</keyword>
<proteinExistence type="predicted"/>
<dbReference type="GO" id="GO:0016746">
    <property type="term" value="F:acyltransferase activity"/>
    <property type="evidence" value="ECO:0007669"/>
    <property type="project" value="UniProtKB-KW"/>
</dbReference>
<keyword evidence="3" id="KW-1185">Reference proteome</keyword>
<organism evidence="2 3">
    <name type="scientific">Pseudaquabacterium inlustre</name>
    <dbReference type="NCBI Taxonomy" id="2984192"/>
    <lineage>
        <taxon>Bacteria</taxon>
        <taxon>Pseudomonadati</taxon>
        <taxon>Pseudomonadota</taxon>
        <taxon>Betaproteobacteria</taxon>
        <taxon>Burkholderiales</taxon>
        <taxon>Sphaerotilaceae</taxon>
        <taxon>Pseudaquabacterium</taxon>
    </lineage>
</organism>
<comment type="caution">
    <text evidence="2">The sequence shown here is derived from an EMBL/GenBank/DDBJ whole genome shotgun (WGS) entry which is preliminary data.</text>
</comment>
<dbReference type="Gene3D" id="3.40.630.30">
    <property type="match status" value="1"/>
</dbReference>
<dbReference type="InterPro" id="IPR038740">
    <property type="entry name" value="BioF2-like_GNAT_dom"/>
</dbReference>
<dbReference type="Proteomes" id="UP001365405">
    <property type="component" value="Unassembled WGS sequence"/>
</dbReference>
<dbReference type="SUPFAM" id="SSF55729">
    <property type="entry name" value="Acyl-CoA N-acyltransferases (Nat)"/>
    <property type="match status" value="1"/>
</dbReference>
<dbReference type="EMBL" id="JBBUTH010000011">
    <property type="protein sequence ID" value="MEK8053352.1"/>
    <property type="molecule type" value="Genomic_DNA"/>
</dbReference>
<protein>
    <submittedName>
        <fullName evidence="2">GNAT family N-acetyltransferase</fullName>
        <ecNumber evidence="2">2.3.1.-</ecNumber>
    </submittedName>
</protein>
<name>A0ABU9CNE4_9BURK</name>
<evidence type="ECO:0000313" key="2">
    <source>
        <dbReference type="EMBL" id="MEK8053352.1"/>
    </source>
</evidence>
<feature type="domain" description="BioF2-like acetyltransferase" evidence="1">
    <location>
        <begin position="146"/>
        <end position="283"/>
    </location>
</feature>
<keyword evidence="2" id="KW-0012">Acyltransferase</keyword>
<dbReference type="EC" id="2.3.1.-" evidence="2"/>
<dbReference type="Pfam" id="PF13480">
    <property type="entry name" value="Acetyltransf_6"/>
    <property type="match status" value="1"/>
</dbReference>